<comment type="caution">
    <text evidence="19">The sequence shown here is derived from an EMBL/GenBank/DDBJ whole genome shotgun (WGS) entry which is preliminary data.</text>
</comment>
<feature type="domain" description="PAC" evidence="17">
    <location>
        <begin position="346"/>
        <end position="399"/>
    </location>
</feature>
<dbReference type="InterPro" id="IPR000700">
    <property type="entry name" value="PAS-assoc_C"/>
</dbReference>
<dbReference type="EC" id="2.7.13.3" evidence="3"/>
<feature type="domain" description="PAC" evidence="17">
    <location>
        <begin position="90"/>
        <end position="142"/>
    </location>
</feature>
<dbReference type="SMART" id="SM00086">
    <property type="entry name" value="PAC"/>
    <property type="match status" value="4"/>
</dbReference>
<dbReference type="InterPro" id="IPR005467">
    <property type="entry name" value="His_kinase_dom"/>
</dbReference>
<evidence type="ECO:0000256" key="2">
    <source>
        <dbReference type="ARBA" id="ARBA00004651"/>
    </source>
</evidence>
<dbReference type="Pfam" id="PF13426">
    <property type="entry name" value="PAS_9"/>
    <property type="match status" value="3"/>
</dbReference>
<dbReference type="PROSITE" id="PS50110">
    <property type="entry name" value="RESPONSE_REGULATORY"/>
    <property type="match status" value="1"/>
</dbReference>
<dbReference type="SUPFAM" id="SSF47384">
    <property type="entry name" value="Homodimeric domain of signal transducing histidine kinase"/>
    <property type="match status" value="1"/>
</dbReference>
<protein>
    <recommendedName>
        <fullName evidence="3">histidine kinase</fullName>
        <ecNumber evidence="3">2.7.13.3</ecNumber>
    </recommendedName>
</protein>
<feature type="modified residue" description="Phosphohistidine" evidence="12">
    <location>
        <position position="1107"/>
    </location>
</feature>
<evidence type="ECO:0000256" key="1">
    <source>
        <dbReference type="ARBA" id="ARBA00000085"/>
    </source>
</evidence>
<dbReference type="SUPFAM" id="SSF55785">
    <property type="entry name" value="PYP-like sensor domain (PAS domain)"/>
    <property type="match status" value="5"/>
</dbReference>
<dbReference type="InterPro" id="IPR036890">
    <property type="entry name" value="HATPase_C_sf"/>
</dbReference>
<proteinExistence type="predicted"/>
<keyword evidence="8" id="KW-0067">ATP-binding</keyword>
<feature type="domain" description="PAC" evidence="17">
    <location>
        <begin position="602"/>
        <end position="654"/>
    </location>
</feature>
<dbReference type="SMART" id="SM00091">
    <property type="entry name" value="PAS"/>
    <property type="match status" value="5"/>
</dbReference>
<comment type="subcellular location">
    <subcellularLocation>
        <location evidence="2">Cell membrane</location>
        <topology evidence="2">Multi-pass membrane protein</topology>
    </subcellularLocation>
</comment>
<evidence type="ECO:0000259" key="17">
    <source>
        <dbReference type="PROSITE" id="PS50113"/>
    </source>
</evidence>
<evidence type="ECO:0000259" key="15">
    <source>
        <dbReference type="PROSITE" id="PS50110"/>
    </source>
</evidence>
<gene>
    <name evidence="19" type="ORF">LGH74_07795</name>
</gene>
<dbReference type="Pfam" id="PF00072">
    <property type="entry name" value="Response_reg"/>
    <property type="match status" value="1"/>
</dbReference>
<feature type="domain" description="Histidine kinase" evidence="14">
    <location>
        <begin position="672"/>
        <end position="895"/>
    </location>
</feature>
<dbReference type="PROSITE" id="PS50894">
    <property type="entry name" value="HPT"/>
    <property type="match status" value="1"/>
</dbReference>
<dbReference type="EMBL" id="JAJADR010000002">
    <property type="protein sequence ID" value="MCB2407875.1"/>
    <property type="molecule type" value="Genomic_DNA"/>
</dbReference>
<dbReference type="InterPro" id="IPR001789">
    <property type="entry name" value="Sig_transdc_resp-reg_receiver"/>
</dbReference>
<dbReference type="InterPro" id="IPR003661">
    <property type="entry name" value="HisK_dim/P_dom"/>
</dbReference>
<dbReference type="PRINTS" id="PR00344">
    <property type="entry name" value="BCTRLSENSOR"/>
</dbReference>
<dbReference type="PROSITE" id="PS50112">
    <property type="entry name" value="PAS"/>
    <property type="match status" value="3"/>
</dbReference>
<evidence type="ECO:0000256" key="8">
    <source>
        <dbReference type="ARBA" id="ARBA00022840"/>
    </source>
</evidence>
<dbReference type="SMART" id="SM00448">
    <property type="entry name" value="REC"/>
    <property type="match status" value="1"/>
</dbReference>
<keyword evidence="7" id="KW-0547">Nucleotide-binding</keyword>
<dbReference type="Gene3D" id="1.20.120.160">
    <property type="entry name" value="HPT domain"/>
    <property type="match status" value="1"/>
</dbReference>
<feature type="domain" description="PAS" evidence="16">
    <location>
        <begin position="270"/>
        <end position="342"/>
    </location>
</feature>
<sequence length="1172" mass="131995">MAIVVTERYSIKPSGNWETDLRLLLQAFDAVLVLDQQGHVLWSNQGCTELTGYEPAELQRQPPWLLLRGTGAGKVAPAYLQRQLLAQAPFRYEALVPHQTANPRWLRIKVQPLPNAAGEAPQFVALLEDIAEWKATQQALGESDQRFRYLTEHVPGVLFQWRENHSQPSGLLYISPRLHELFGIDPDSTQPAIDFIHPQDRHQWRLAMQQARDNGTTWSFEGRLQVPGQPVRWCRGNAVRSVTDADGSLFSGILVDITALKLAEQAEQANEQRWRLAMERFGDGAWEFNYQTEEEYFSAAYRAMLGYTDEEFAREPQSWLGHVHPDDIVGSQQASDAYLRGEVPIYSIERRLRCKDGVYKWVLTRGLVTKVDAQGKPLIMTGVHTDISAIKEANVAVEASRLRLSTTIANFQEGILLEDEHRQVVLANEAICQLFNISISPLELVGLDARRFGRQAKNRFRDEENFMARYEEIVRKRELLTGEIFAMQDGRILACDFVPIRVNETYIGCLWKFQDVTVRQNSEEALRRREEKYRSIIENMRLGLVERDLQGRITYVNQAFCDITEFEAGEFLHRDAMQQVLSDVDQEWLAEKDDNRSRGVSDTYELVITTKSGRRKWALISRAPVYNDARQLYGSISIILDITHQKELELNLRAAKDYAEESARSKEQFLANMSHEIRTPMNAILGMGQLLAKTSLSPEQQNYLHAIATSGENLLVIINDILDLSKLSASQLVIERIGFSLPVLLEQVEKSLYFKAEEKGLRFLVTADAQLPEVVLGDPYRITQVLLNLAGNAIKFTEKGQVSVACELVGQEQGQVELRFTVADTGIGIDAEFLVDIFKEFSQEDSSVTRKFGGTGLGLSISRSLVNLMGGEIEIVSEKNEGTRSSFVLRLPIGSDQDMPYRTAVTTEARERLRGKRVLLTEDNTFNRQIAKGFLQNAALVVTEAENGAVAVELVRQQDFDVILMDVQMPVMNGLEATARIREELALPTPIIALTANAIKGEREKCLDAGMNDYLAKPFQEDDLLKVISYWTLGERLTEVVAAPLAAAPASGTAFYNLGIIQQIGHGDPDFTVLMLESFLESGEESIRELRTAGHTQDVPLLRATTHKLKPSLEHLQVHQLLPAVQQLDTWSGPFEPLLLEPVLEQVIQGLEKLNECLTQELQKARQDVGSS</sequence>
<evidence type="ECO:0000259" key="16">
    <source>
        <dbReference type="PROSITE" id="PS50112"/>
    </source>
</evidence>
<evidence type="ECO:0000313" key="19">
    <source>
        <dbReference type="EMBL" id="MCB2407875.1"/>
    </source>
</evidence>
<dbReference type="Pfam" id="PF00512">
    <property type="entry name" value="HisKA"/>
    <property type="match status" value="1"/>
</dbReference>
<keyword evidence="5 13" id="KW-0597">Phosphoprotein</keyword>
<organism evidence="19 20">
    <name type="scientific">Hymenobacter lucidus</name>
    <dbReference type="NCBI Taxonomy" id="2880930"/>
    <lineage>
        <taxon>Bacteria</taxon>
        <taxon>Pseudomonadati</taxon>
        <taxon>Bacteroidota</taxon>
        <taxon>Cytophagia</taxon>
        <taxon>Cytophagales</taxon>
        <taxon>Hymenobacteraceae</taxon>
        <taxon>Hymenobacter</taxon>
    </lineage>
</organism>
<dbReference type="InterPro" id="IPR001610">
    <property type="entry name" value="PAC"/>
</dbReference>
<dbReference type="InterPro" id="IPR011006">
    <property type="entry name" value="CheY-like_superfamily"/>
</dbReference>
<keyword evidence="10" id="KW-0902">Two-component regulatory system</keyword>
<evidence type="ECO:0000256" key="5">
    <source>
        <dbReference type="ARBA" id="ARBA00022553"/>
    </source>
</evidence>
<dbReference type="SUPFAM" id="SSF55874">
    <property type="entry name" value="ATPase domain of HSP90 chaperone/DNA topoisomerase II/histidine kinase"/>
    <property type="match status" value="1"/>
</dbReference>
<keyword evidence="20" id="KW-1185">Reference proteome</keyword>
<dbReference type="SMART" id="SM00388">
    <property type="entry name" value="HisKA"/>
    <property type="match status" value="1"/>
</dbReference>
<evidence type="ECO:0000256" key="3">
    <source>
        <dbReference type="ARBA" id="ARBA00012438"/>
    </source>
</evidence>
<evidence type="ECO:0000256" key="12">
    <source>
        <dbReference type="PROSITE-ProRule" id="PRU00110"/>
    </source>
</evidence>
<dbReference type="SMART" id="SM00387">
    <property type="entry name" value="HATPase_c"/>
    <property type="match status" value="1"/>
</dbReference>
<accession>A0ABS8ANU1</accession>
<dbReference type="Gene3D" id="3.40.50.2300">
    <property type="match status" value="1"/>
</dbReference>
<keyword evidence="9" id="KW-1133">Transmembrane helix</keyword>
<comment type="catalytic activity">
    <reaction evidence="1">
        <text>ATP + protein L-histidine = ADP + protein N-phospho-L-histidine.</text>
        <dbReference type="EC" id="2.7.13.3"/>
    </reaction>
</comment>
<dbReference type="Proteomes" id="UP001165296">
    <property type="component" value="Unassembled WGS sequence"/>
</dbReference>
<feature type="modified residue" description="4-aspartylphosphate" evidence="13">
    <location>
        <position position="966"/>
    </location>
</feature>
<dbReference type="PANTHER" id="PTHR45339:SF1">
    <property type="entry name" value="HYBRID SIGNAL TRANSDUCTION HISTIDINE KINASE J"/>
    <property type="match status" value="1"/>
</dbReference>
<evidence type="ECO:0000256" key="10">
    <source>
        <dbReference type="ARBA" id="ARBA00023012"/>
    </source>
</evidence>
<dbReference type="Pfam" id="PF02518">
    <property type="entry name" value="HATPase_c"/>
    <property type="match status" value="1"/>
</dbReference>
<keyword evidence="6" id="KW-0812">Transmembrane</keyword>
<dbReference type="Gene3D" id="1.10.287.130">
    <property type="match status" value="1"/>
</dbReference>
<dbReference type="CDD" id="cd00130">
    <property type="entry name" value="PAS"/>
    <property type="match status" value="4"/>
</dbReference>
<feature type="domain" description="PAS" evidence="16">
    <location>
        <begin position="17"/>
        <end position="58"/>
    </location>
</feature>
<evidence type="ECO:0000256" key="4">
    <source>
        <dbReference type="ARBA" id="ARBA00022475"/>
    </source>
</evidence>
<evidence type="ECO:0000256" key="13">
    <source>
        <dbReference type="PROSITE-ProRule" id="PRU00169"/>
    </source>
</evidence>
<feature type="domain" description="HPt" evidence="18">
    <location>
        <begin position="1068"/>
        <end position="1161"/>
    </location>
</feature>
<dbReference type="InterPro" id="IPR035965">
    <property type="entry name" value="PAS-like_dom_sf"/>
</dbReference>
<evidence type="ECO:0000256" key="6">
    <source>
        <dbReference type="ARBA" id="ARBA00022692"/>
    </source>
</evidence>
<dbReference type="Gene3D" id="3.30.450.20">
    <property type="entry name" value="PAS domain"/>
    <property type="match status" value="5"/>
</dbReference>
<dbReference type="CDD" id="cd17546">
    <property type="entry name" value="REC_hyHK_CKI1_RcsC-like"/>
    <property type="match status" value="1"/>
</dbReference>
<dbReference type="InterPro" id="IPR000014">
    <property type="entry name" value="PAS"/>
</dbReference>
<evidence type="ECO:0000313" key="20">
    <source>
        <dbReference type="Proteomes" id="UP001165296"/>
    </source>
</evidence>
<evidence type="ECO:0000259" key="14">
    <source>
        <dbReference type="PROSITE" id="PS50109"/>
    </source>
</evidence>
<reference evidence="19" key="1">
    <citation type="submission" date="2021-10" db="EMBL/GenBank/DDBJ databases">
        <authorList>
            <person name="Dean J.D."/>
            <person name="Kim M.K."/>
            <person name="Newey C.N."/>
            <person name="Stoker T.S."/>
            <person name="Thompson D.W."/>
            <person name="Grose J.H."/>
        </authorList>
    </citation>
    <scope>NUCLEOTIDE SEQUENCE</scope>
    <source>
        <strain evidence="19">BT178</strain>
    </source>
</reference>
<dbReference type="CDD" id="cd00082">
    <property type="entry name" value="HisKA"/>
    <property type="match status" value="1"/>
</dbReference>
<dbReference type="Pfam" id="PF08447">
    <property type="entry name" value="PAS_3"/>
    <property type="match status" value="2"/>
</dbReference>
<feature type="domain" description="Response regulatory" evidence="15">
    <location>
        <begin position="917"/>
        <end position="1032"/>
    </location>
</feature>
<dbReference type="InterPro" id="IPR003594">
    <property type="entry name" value="HATPase_dom"/>
</dbReference>
<dbReference type="InterPro" id="IPR036097">
    <property type="entry name" value="HisK_dim/P_sf"/>
</dbReference>
<evidence type="ECO:0000256" key="9">
    <source>
        <dbReference type="ARBA" id="ARBA00022989"/>
    </source>
</evidence>
<dbReference type="PANTHER" id="PTHR45339">
    <property type="entry name" value="HYBRID SIGNAL TRANSDUCTION HISTIDINE KINASE J"/>
    <property type="match status" value="1"/>
</dbReference>
<name>A0ABS8ANU1_9BACT</name>
<dbReference type="NCBIfam" id="TIGR00229">
    <property type="entry name" value="sensory_box"/>
    <property type="match status" value="3"/>
</dbReference>
<keyword evidence="11" id="KW-0472">Membrane</keyword>
<dbReference type="SUPFAM" id="SSF47226">
    <property type="entry name" value="Histidine-containing phosphotransfer domain, HPT domain"/>
    <property type="match status" value="1"/>
</dbReference>
<keyword evidence="4" id="KW-1003">Cell membrane</keyword>
<dbReference type="InterPro" id="IPR036641">
    <property type="entry name" value="HPT_dom_sf"/>
</dbReference>
<evidence type="ECO:0000256" key="7">
    <source>
        <dbReference type="ARBA" id="ARBA00022741"/>
    </source>
</evidence>
<dbReference type="CDD" id="cd16922">
    <property type="entry name" value="HATPase_EvgS-ArcB-TorS-like"/>
    <property type="match status" value="1"/>
</dbReference>
<dbReference type="Gene3D" id="3.30.565.10">
    <property type="entry name" value="Histidine kinase-like ATPase, C-terminal domain"/>
    <property type="match status" value="1"/>
</dbReference>
<dbReference type="SUPFAM" id="SSF52172">
    <property type="entry name" value="CheY-like"/>
    <property type="match status" value="1"/>
</dbReference>
<feature type="domain" description="PAS" evidence="16">
    <location>
        <begin position="529"/>
        <end position="587"/>
    </location>
</feature>
<dbReference type="InterPro" id="IPR004358">
    <property type="entry name" value="Sig_transdc_His_kin-like_C"/>
</dbReference>
<evidence type="ECO:0000256" key="11">
    <source>
        <dbReference type="ARBA" id="ARBA00023136"/>
    </source>
</evidence>
<dbReference type="PROSITE" id="PS50109">
    <property type="entry name" value="HIS_KIN"/>
    <property type="match status" value="1"/>
</dbReference>
<evidence type="ECO:0000259" key="18">
    <source>
        <dbReference type="PROSITE" id="PS50894"/>
    </source>
</evidence>
<dbReference type="InterPro" id="IPR008207">
    <property type="entry name" value="Sig_transdc_His_kin_Hpt_dom"/>
</dbReference>
<dbReference type="PROSITE" id="PS50113">
    <property type="entry name" value="PAC"/>
    <property type="match status" value="3"/>
</dbReference>
<dbReference type="InterPro" id="IPR013655">
    <property type="entry name" value="PAS_fold_3"/>
</dbReference>